<keyword evidence="2" id="KW-1185">Reference proteome</keyword>
<proteinExistence type="predicted"/>
<sequence>MLAALAIAVLLAASPATTASCPKPPSLPSGSLLTFLGKVQSAALRTLGPSQFDPKLYVDLPLRYALPTVERAFDDLSRNGTANVTKGKLEGFLGKYFEAAGDDLVEYVPPDYFDVPEGFLPKVVDGVVREWALEVHSLWKKLSRRVSGSVAARPDLHTLISLPEPVIIPGSRFREVYYWDSYWVIRGLLASKMYHTAKSVASNLIYILDTYGHVLNGARVYYINRSQPPLLSAMVYAIYERTLDKEFVKEALPALMREHGFWTSGLHQITVQDNQGNHHNLSRYYAMWNKPRPESSTIDEESASNITIRSEQHHFYREVASTAESGWDFSTRWMRVPGNITTLSTTSVLPVDLNTYILRTELDISFLAEAVGNYSIAHRFLEASKARKTAIDAILWNEKKGQWLDYWLTKITCKDGQFWAQGNPGQGIVASNFVPLWINLFNSDKNLVERVVKSFQSSGLIGPFGIATSRTNSGQQWDFPNGWAPLQHMIVEGLTRSTSIKARILAKEIAVSWIRTNHVAYKKTGAMHEKYIVDKCGEFGGGGEYVPQTGFGWSNGVVLAFLEEFGWQENQTIDCRWSKMGLNSDELQPR</sequence>
<gene>
    <name evidence="1" type="ORF">MLD38_013920</name>
</gene>
<protein>
    <submittedName>
        <fullName evidence="1">Uncharacterized protein</fullName>
    </submittedName>
</protein>
<accession>A0ACB9RET4</accession>
<name>A0ACB9RET4_9MYRT</name>
<evidence type="ECO:0000313" key="2">
    <source>
        <dbReference type="Proteomes" id="UP001057402"/>
    </source>
</evidence>
<evidence type="ECO:0000313" key="1">
    <source>
        <dbReference type="EMBL" id="KAI4376129.1"/>
    </source>
</evidence>
<comment type="caution">
    <text evidence="1">The sequence shown here is derived from an EMBL/GenBank/DDBJ whole genome shotgun (WGS) entry which is preliminary data.</text>
</comment>
<dbReference type="EMBL" id="CM042883">
    <property type="protein sequence ID" value="KAI4376129.1"/>
    <property type="molecule type" value="Genomic_DNA"/>
</dbReference>
<dbReference type="Proteomes" id="UP001057402">
    <property type="component" value="Chromosome 4"/>
</dbReference>
<organism evidence="1 2">
    <name type="scientific">Melastoma candidum</name>
    <dbReference type="NCBI Taxonomy" id="119954"/>
    <lineage>
        <taxon>Eukaryota</taxon>
        <taxon>Viridiplantae</taxon>
        <taxon>Streptophyta</taxon>
        <taxon>Embryophyta</taxon>
        <taxon>Tracheophyta</taxon>
        <taxon>Spermatophyta</taxon>
        <taxon>Magnoliopsida</taxon>
        <taxon>eudicotyledons</taxon>
        <taxon>Gunneridae</taxon>
        <taxon>Pentapetalae</taxon>
        <taxon>rosids</taxon>
        <taxon>malvids</taxon>
        <taxon>Myrtales</taxon>
        <taxon>Melastomataceae</taxon>
        <taxon>Melastomatoideae</taxon>
        <taxon>Melastomateae</taxon>
        <taxon>Melastoma</taxon>
    </lineage>
</organism>
<reference evidence="2" key="1">
    <citation type="journal article" date="2023" name="Front. Plant Sci.">
        <title>Chromosomal-level genome assembly of Melastoma candidum provides insights into trichome evolution.</title>
        <authorList>
            <person name="Zhong Y."/>
            <person name="Wu W."/>
            <person name="Sun C."/>
            <person name="Zou P."/>
            <person name="Liu Y."/>
            <person name="Dai S."/>
            <person name="Zhou R."/>
        </authorList>
    </citation>
    <scope>NUCLEOTIDE SEQUENCE [LARGE SCALE GENOMIC DNA]</scope>
</reference>